<keyword evidence="2" id="KW-1185">Reference proteome</keyword>
<sequence>MCEVDCYNGGYVLHLDCNVEFGCSTRIQT</sequence>
<protein>
    <submittedName>
        <fullName evidence="1">Uncharacterized protein</fullName>
    </submittedName>
</protein>
<dbReference type="EMBL" id="MPDP01000113">
    <property type="protein sequence ID" value="KAK1479519.1"/>
    <property type="molecule type" value="Genomic_DNA"/>
</dbReference>
<evidence type="ECO:0000313" key="2">
    <source>
        <dbReference type="Proteomes" id="UP001239213"/>
    </source>
</evidence>
<organism evidence="1 2">
    <name type="scientific">Colletotrichum cuscutae</name>
    <dbReference type="NCBI Taxonomy" id="1209917"/>
    <lineage>
        <taxon>Eukaryota</taxon>
        <taxon>Fungi</taxon>
        <taxon>Dikarya</taxon>
        <taxon>Ascomycota</taxon>
        <taxon>Pezizomycotina</taxon>
        <taxon>Sordariomycetes</taxon>
        <taxon>Hypocreomycetidae</taxon>
        <taxon>Glomerellales</taxon>
        <taxon>Glomerellaceae</taxon>
        <taxon>Colletotrichum</taxon>
        <taxon>Colletotrichum acutatum species complex</taxon>
    </lineage>
</organism>
<dbReference type="AlphaFoldDB" id="A0AAI9V9X0"/>
<name>A0AAI9V9X0_9PEZI</name>
<proteinExistence type="predicted"/>
<accession>A0AAI9V9X0</accession>
<dbReference type="Proteomes" id="UP001239213">
    <property type="component" value="Unassembled WGS sequence"/>
</dbReference>
<comment type="caution">
    <text evidence="1">The sequence shown here is derived from an EMBL/GenBank/DDBJ whole genome shotgun (WGS) entry which is preliminary data.</text>
</comment>
<gene>
    <name evidence="1" type="ORF">CCUS01_04648</name>
</gene>
<evidence type="ECO:0000313" key="1">
    <source>
        <dbReference type="EMBL" id="KAK1479519.1"/>
    </source>
</evidence>
<reference evidence="1" key="1">
    <citation type="submission" date="2016-11" db="EMBL/GenBank/DDBJ databases">
        <title>The genome sequence of Colletotrichum cuscutae.</title>
        <authorList>
            <person name="Baroncelli R."/>
        </authorList>
    </citation>
    <scope>NUCLEOTIDE SEQUENCE</scope>
    <source>
        <strain evidence="1">IMI 304802</strain>
    </source>
</reference>